<evidence type="ECO:0000256" key="1">
    <source>
        <dbReference type="ARBA" id="ARBA00010088"/>
    </source>
</evidence>
<proteinExistence type="inferred from homology"/>
<dbReference type="Gene3D" id="3.40.50.1820">
    <property type="entry name" value="alpha/beta hydrolase"/>
    <property type="match status" value="1"/>
</dbReference>
<dbReference type="InterPro" id="IPR013595">
    <property type="entry name" value="Pept_S33_TAP-like_C"/>
</dbReference>
<evidence type="ECO:0000313" key="9">
    <source>
        <dbReference type="Proteomes" id="UP001629744"/>
    </source>
</evidence>
<keyword evidence="2 5" id="KW-0732">Signal</keyword>
<keyword evidence="9" id="KW-1185">Reference proteome</keyword>
<accession>A0ABW9FQE6</accession>
<feature type="chain" id="PRO_5046992964" evidence="5">
    <location>
        <begin position="23"/>
        <end position="442"/>
    </location>
</feature>
<dbReference type="GO" id="GO:0016787">
    <property type="term" value="F:hydrolase activity"/>
    <property type="evidence" value="ECO:0007669"/>
    <property type="project" value="UniProtKB-KW"/>
</dbReference>
<dbReference type="InterPro" id="IPR051601">
    <property type="entry name" value="Serine_prot/Carboxylest_S33"/>
</dbReference>
<evidence type="ECO:0000259" key="6">
    <source>
        <dbReference type="Pfam" id="PF00561"/>
    </source>
</evidence>
<dbReference type="RefSeq" id="WP_348606930.1">
    <property type="nucleotide sequence ID" value="NZ_CP157276.1"/>
</dbReference>
<evidence type="ECO:0000259" key="7">
    <source>
        <dbReference type="Pfam" id="PF08386"/>
    </source>
</evidence>
<keyword evidence="3 8" id="KW-0378">Hydrolase</keyword>
<sequence length="442" mass="44911">MRLRRATVLLSAAALGAVSVSGCGSPSGGGPATVAWGPCSDLAAYVTDLGIEPGVVDRLQCASVDVPLDYAHPDGRTVELALSRVVGTDPTAPTTFVNPGGPGVEGRSMAATVASDLGLGGTVVGIDLRGIGSSTSVTCTEPDAPDLRDDATLTTYTDAIADANRDCIDADPDFVASLTTANAARDLDRVRQALGLDTVDFLGVSWGTVLGAELQSRFPGHLHRVVLDSMDYTGTSTEEALRALAAADPDVPPEVVPEPADLGPVGVGGPAPDDPEIPPGTPPAPDDNDAPVDPATSDFLDRAVNGAAGVAYICNSLDPVGDTADQLAAHRALNADIARNPQRRIEFPADSDVPGISLCSGWPLPAEPTAVANTGTDLLIIGHRVENVTPYGWALDAQAAIGGRLLTIEDGVHGSTVGSSCGGLVTEFLASGDLSESDCTPS</sequence>
<comment type="caution">
    <text evidence="8">The sequence shown here is derived from an EMBL/GenBank/DDBJ whole genome shotgun (WGS) entry which is preliminary data.</text>
</comment>
<organism evidence="8 9">
    <name type="scientific">Prescottella soli</name>
    <dbReference type="NCBI Taxonomy" id="1543852"/>
    <lineage>
        <taxon>Bacteria</taxon>
        <taxon>Bacillati</taxon>
        <taxon>Actinomycetota</taxon>
        <taxon>Actinomycetes</taxon>
        <taxon>Mycobacteriales</taxon>
        <taxon>Nocardiaceae</taxon>
        <taxon>Prescottella</taxon>
    </lineage>
</organism>
<evidence type="ECO:0000256" key="2">
    <source>
        <dbReference type="ARBA" id="ARBA00022729"/>
    </source>
</evidence>
<dbReference type="Pfam" id="PF00561">
    <property type="entry name" value="Abhydrolase_1"/>
    <property type="match status" value="1"/>
</dbReference>
<feature type="signal peptide" evidence="5">
    <location>
        <begin position="1"/>
        <end position="22"/>
    </location>
</feature>
<feature type="domain" description="AB hydrolase-1" evidence="6">
    <location>
        <begin position="98"/>
        <end position="254"/>
    </location>
</feature>
<evidence type="ECO:0000256" key="3">
    <source>
        <dbReference type="ARBA" id="ARBA00022801"/>
    </source>
</evidence>
<comment type="similarity">
    <text evidence="1">Belongs to the peptidase S33 family.</text>
</comment>
<feature type="domain" description="Peptidase S33 tripeptidyl aminopeptidase-like C-terminal" evidence="7">
    <location>
        <begin position="358"/>
        <end position="438"/>
    </location>
</feature>
<name>A0ABW9FQE6_9NOCA</name>
<dbReference type="InterPro" id="IPR029058">
    <property type="entry name" value="AB_hydrolase_fold"/>
</dbReference>
<evidence type="ECO:0000256" key="5">
    <source>
        <dbReference type="SAM" id="SignalP"/>
    </source>
</evidence>
<dbReference type="SUPFAM" id="SSF53474">
    <property type="entry name" value="alpha/beta-Hydrolases"/>
    <property type="match status" value="1"/>
</dbReference>
<evidence type="ECO:0000256" key="4">
    <source>
        <dbReference type="SAM" id="MobiDB-lite"/>
    </source>
</evidence>
<feature type="region of interest" description="Disordered" evidence="4">
    <location>
        <begin position="249"/>
        <end position="297"/>
    </location>
</feature>
<protein>
    <submittedName>
        <fullName evidence="8">Alpha/beta fold hydrolase</fullName>
    </submittedName>
</protein>
<gene>
    <name evidence="8" type="ORF">ABEU19_001180</name>
</gene>
<dbReference type="PANTHER" id="PTHR43248:SF29">
    <property type="entry name" value="TRIPEPTIDYL AMINOPEPTIDASE"/>
    <property type="match status" value="1"/>
</dbReference>
<dbReference type="PANTHER" id="PTHR43248">
    <property type="entry name" value="2-SUCCINYL-6-HYDROXY-2,4-CYCLOHEXADIENE-1-CARBOXYLATE SYNTHASE"/>
    <property type="match status" value="1"/>
</dbReference>
<dbReference type="PROSITE" id="PS51257">
    <property type="entry name" value="PROKAR_LIPOPROTEIN"/>
    <property type="match status" value="1"/>
</dbReference>
<dbReference type="Pfam" id="PF08386">
    <property type="entry name" value="Abhydrolase_4"/>
    <property type="match status" value="1"/>
</dbReference>
<dbReference type="EMBL" id="JBDLNU010000001">
    <property type="protein sequence ID" value="MFM1727717.1"/>
    <property type="molecule type" value="Genomic_DNA"/>
</dbReference>
<dbReference type="InterPro" id="IPR000073">
    <property type="entry name" value="AB_hydrolase_1"/>
</dbReference>
<evidence type="ECO:0000313" key="8">
    <source>
        <dbReference type="EMBL" id="MFM1727717.1"/>
    </source>
</evidence>
<dbReference type="Proteomes" id="UP001629744">
    <property type="component" value="Unassembled WGS sequence"/>
</dbReference>
<reference evidence="8 9" key="1">
    <citation type="submission" date="2023-11" db="EMBL/GenBank/DDBJ databases">
        <authorList>
            <person name="Val-Calvo J."/>
            <person name="Scortti M."/>
            <person name="Vazquez-Boland J."/>
        </authorList>
    </citation>
    <scope>NUCLEOTIDE SEQUENCE [LARGE SCALE GENOMIC DNA]</scope>
    <source>
        <strain evidence="8 9">DSM 46662</strain>
    </source>
</reference>